<dbReference type="PANTHER" id="PTHR42939:SF3">
    <property type="entry name" value="ABC TRANSPORTER ATP-BINDING COMPONENT"/>
    <property type="match status" value="1"/>
</dbReference>
<dbReference type="RefSeq" id="WP_286265527.1">
    <property type="nucleotide sequence ID" value="NZ_AP028056.1"/>
</dbReference>
<evidence type="ECO:0000259" key="4">
    <source>
        <dbReference type="PROSITE" id="PS50893"/>
    </source>
</evidence>
<dbReference type="AlphaFoldDB" id="A0AAN0MIK6"/>
<organism evidence="5 6">
    <name type="scientific">Brooklawnia propionicigenes</name>
    <dbReference type="NCBI Taxonomy" id="3041175"/>
    <lineage>
        <taxon>Bacteria</taxon>
        <taxon>Bacillati</taxon>
        <taxon>Actinomycetota</taxon>
        <taxon>Actinomycetes</taxon>
        <taxon>Propionibacteriales</taxon>
        <taxon>Propionibacteriaceae</taxon>
        <taxon>Brooklawnia</taxon>
    </lineage>
</organism>
<dbReference type="Pfam" id="PF00005">
    <property type="entry name" value="ABC_tran"/>
    <property type="match status" value="1"/>
</dbReference>
<dbReference type="PROSITE" id="PS50893">
    <property type="entry name" value="ABC_TRANSPORTER_2"/>
    <property type="match status" value="1"/>
</dbReference>
<dbReference type="KEGG" id="broo:brsh051_25000"/>
<evidence type="ECO:0000313" key="5">
    <source>
        <dbReference type="EMBL" id="BEH03219.1"/>
    </source>
</evidence>
<dbReference type="InterPro" id="IPR003593">
    <property type="entry name" value="AAA+_ATPase"/>
</dbReference>
<gene>
    <name evidence="5" type="ORF">brsh051_25000</name>
</gene>
<dbReference type="GO" id="GO:0005524">
    <property type="term" value="F:ATP binding"/>
    <property type="evidence" value="ECO:0007669"/>
    <property type="project" value="UniProtKB-KW"/>
</dbReference>
<feature type="domain" description="ABC transporter" evidence="4">
    <location>
        <begin position="2"/>
        <end position="217"/>
    </location>
</feature>
<reference evidence="5" key="1">
    <citation type="journal article" date="2024" name="Int. J. Syst. Evol. Microbiol.">
        <title>Brooklawnia propionicigenes sp. nov., a facultatively anaerobic, propionate-producing bacterium isolated from a methanogenic reactor treating waste from cattle farms.</title>
        <authorList>
            <person name="Akita Y."/>
            <person name="Ueki A."/>
            <person name="Tonouchi A."/>
            <person name="Sugawara Y."/>
            <person name="Honma S."/>
            <person name="Kaku N."/>
            <person name="Ueki K."/>
        </authorList>
    </citation>
    <scope>NUCLEOTIDE SEQUENCE</scope>
    <source>
        <strain evidence="5">SH051</strain>
    </source>
</reference>
<name>A0AAN0MIK6_9ACTN</name>
<proteinExistence type="predicted"/>
<evidence type="ECO:0000256" key="1">
    <source>
        <dbReference type="ARBA" id="ARBA00022448"/>
    </source>
</evidence>
<evidence type="ECO:0000256" key="2">
    <source>
        <dbReference type="ARBA" id="ARBA00022741"/>
    </source>
</evidence>
<dbReference type="Proteomes" id="UP001431656">
    <property type="component" value="Chromosome"/>
</dbReference>
<dbReference type="SUPFAM" id="SSF52540">
    <property type="entry name" value="P-loop containing nucleoside triphosphate hydrolases"/>
    <property type="match status" value="1"/>
</dbReference>
<keyword evidence="1" id="KW-0813">Transport</keyword>
<dbReference type="Gene3D" id="3.40.50.300">
    <property type="entry name" value="P-loop containing nucleotide triphosphate hydrolases"/>
    <property type="match status" value="1"/>
</dbReference>
<dbReference type="CDD" id="cd03230">
    <property type="entry name" value="ABC_DR_subfamily_A"/>
    <property type="match status" value="1"/>
</dbReference>
<dbReference type="EMBL" id="AP028056">
    <property type="protein sequence ID" value="BEH03219.1"/>
    <property type="molecule type" value="Genomic_DNA"/>
</dbReference>
<evidence type="ECO:0000313" key="6">
    <source>
        <dbReference type="Proteomes" id="UP001431656"/>
    </source>
</evidence>
<dbReference type="InterPro" id="IPR003439">
    <property type="entry name" value="ABC_transporter-like_ATP-bd"/>
</dbReference>
<dbReference type="InterPro" id="IPR051782">
    <property type="entry name" value="ABC_Transporter_VariousFunc"/>
</dbReference>
<keyword evidence="2" id="KW-0547">Nucleotide-binding</keyword>
<evidence type="ECO:0000256" key="3">
    <source>
        <dbReference type="ARBA" id="ARBA00022840"/>
    </source>
</evidence>
<dbReference type="PANTHER" id="PTHR42939">
    <property type="entry name" value="ABC TRANSPORTER ATP-BINDING PROTEIN ALBC-RELATED"/>
    <property type="match status" value="1"/>
</dbReference>
<dbReference type="GO" id="GO:0016887">
    <property type="term" value="F:ATP hydrolysis activity"/>
    <property type="evidence" value="ECO:0007669"/>
    <property type="project" value="InterPro"/>
</dbReference>
<keyword evidence="3 5" id="KW-0067">ATP-binding</keyword>
<sequence>MIDLQGVTKHYPGFTLGPLDLAIEEGFVTGFVGANGAGKTTTIKLLLRMAHPDSGTIQRPDMADIGVVLDTPSYDGDWRVSTVGKALRPFYPRWSDARFQELLERFNVPADRKVKQLSRGMGMKLQIAAALAQGATFLVLDEPTSGLDPLSRDELAEIIGDFMLDEHRTVLFSSHITSDIERIADYVAVIDKGQIVTCAEGSELLGSYRILHGGRTPLDPDVAAEAYGLRSHAAGWDALIATRLIGEIPDDAVAEEPTLDDIVVRIAKGH</sequence>
<dbReference type="InterPro" id="IPR027417">
    <property type="entry name" value="P-loop_NTPase"/>
</dbReference>
<protein>
    <submittedName>
        <fullName evidence="5">ABC transporter ATP-binding protein</fullName>
    </submittedName>
</protein>
<keyword evidence="6" id="KW-1185">Reference proteome</keyword>
<accession>A0AAN0MIK6</accession>
<dbReference type="SMART" id="SM00382">
    <property type="entry name" value="AAA"/>
    <property type="match status" value="1"/>
</dbReference>